<comment type="caution">
    <text evidence="2">The sequence shown here is derived from an EMBL/GenBank/DDBJ whole genome shotgun (WGS) entry which is preliminary data.</text>
</comment>
<accession>A0A8J3VTR0</accession>
<organism evidence="2 3">
    <name type="scientific">Rugosimonospora africana</name>
    <dbReference type="NCBI Taxonomy" id="556532"/>
    <lineage>
        <taxon>Bacteria</taxon>
        <taxon>Bacillati</taxon>
        <taxon>Actinomycetota</taxon>
        <taxon>Actinomycetes</taxon>
        <taxon>Micromonosporales</taxon>
        <taxon>Micromonosporaceae</taxon>
        <taxon>Rugosimonospora</taxon>
    </lineage>
</organism>
<gene>
    <name evidence="2" type="ORF">Raf01_68590</name>
</gene>
<dbReference type="EMBL" id="BONZ01000070">
    <property type="protein sequence ID" value="GIH18687.1"/>
    <property type="molecule type" value="Genomic_DNA"/>
</dbReference>
<sequence length="73" mass="7820">MRDGPRYDINAIRDHARIGSSGGRKAIIVRADPGRVGSEPDSGLPHRRPAGDQPPWLAQTTGNRLACHAVPVT</sequence>
<protein>
    <submittedName>
        <fullName evidence="2">Uncharacterized protein</fullName>
    </submittedName>
</protein>
<evidence type="ECO:0000313" key="2">
    <source>
        <dbReference type="EMBL" id="GIH18687.1"/>
    </source>
</evidence>
<proteinExistence type="predicted"/>
<evidence type="ECO:0000313" key="3">
    <source>
        <dbReference type="Proteomes" id="UP000642748"/>
    </source>
</evidence>
<feature type="region of interest" description="Disordered" evidence="1">
    <location>
        <begin position="33"/>
        <end position="73"/>
    </location>
</feature>
<reference evidence="2" key="1">
    <citation type="submission" date="2021-01" db="EMBL/GenBank/DDBJ databases">
        <title>Whole genome shotgun sequence of Rugosimonospora africana NBRC 104875.</title>
        <authorList>
            <person name="Komaki H."/>
            <person name="Tamura T."/>
        </authorList>
    </citation>
    <scope>NUCLEOTIDE SEQUENCE</scope>
    <source>
        <strain evidence="2">NBRC 104875</strain>
    </source>
</reference>
<dbReference type="Proteomes" id="UP000642748">
    <property type="component" value="Unassembled WGS sequence"/>
</dbReference>
<dbReference type="AlphaFoldDB" id="A0A8J3VTR0"/>
<name>A0A8J3VTR0_9ACTN</name>
<evidence type="ECO:0000256" key="1">
    <source>
        <dbReference type="SAM" id="MobiDB-lite"/>
    </source>
</evidence>
<keyword evidence="3" id="KW-1185">Reference proteome</keyword>